<gene>
    <name evidence="2" type="primary">24</name>
    <name evidence="2" type="ORF">SEA_NYMPHADORA_24</name>
</gene>
<dbReference type="Proteomes" id="UP000201747">
    <property type="component" value="Segment"/>
</dbReference>
<name>A0A142KAQ0_9CAUD</name>
<keyword evidence="1" id="KW-0472">Membrane</keyword>
<evidence type="ECO:0000256" key="1">
    <source>
        <dbReference type="SAM" id="Phobius"/>
    </source>
</evidence>
<accession>A0A142KAQ0</accession>
<organism evidence="2 3">
    <name type="scientific">Gordonia phage Nymphadora</name>
    <dbReference type="NCBI Taxonomy" id="1821558"/>
    <lineage>
        <taxon>Viruses</taxon>
        <taxon>Duplodnaviria</taxon>
        <taxon>Heunggongvirae</taxon>
        <taxon>Uroviricota</taxon>
        <taxon>Caudoviricetes</taxon>
        <taxon>Nymbaxtervirinae</taxon>
        <taxon>Nymphadoravirus</taxon>
        <taxon>Nymphadoravirus nymphadora</taxon>
    </lineage>
</organism>
<evidence type="ECO:0000313" key="3">
    <source>
        <dbReference type="Proteomes" id="UP000201747"/>
    </source>
</evidence>
<dbReference type="EMBL" id="KU963255">
    <property type="protein sequence ID" value="AMS03183.1"/>
    <property type="molecule type" value="Genomic_DNA"/>
</dbReference>
<dbReference type="GeneID" id="29065706"/>
<proteinExistence type="predicted"/>
<sequence>MPNEIVQHLPEWAVIAVVVLIALNYMGRMAAEASESWAKALGPLGKRWRERGIRRQEERRAARTVRLDELEDLERDRDYFKSKSRKQEVRLIVLEDGYLPYDAAWHRDLRLTAVEGGCELPTHKSYIDWLRESGEPT</sequence>
<dbReference type="KEGG" id="vg:29065706"/>
<keyword evidence="1" id="KW-1133">Transmembrane helix</keyword>
<feature type="transmembrane region" description="Helical" evidence="1">
    <location>
        <begin position="12"/>
        <end position="31"/>
    </location>
</feature>
<reference evidence="3" key="1">
    <citation type="submission" date="2016-03" db="EMBL/GenBank/DDBJ databases">
        <authorList>
            <person name="Ploux O."/>
        </authorList>
    </citation>
    <scope>NUCLEOTIDE SEQUENCE [LARGE SCALE GENOMIC DNA]</scope>
</reference>
<keyword evidence="1" id="KW-0812">Transmembrane</keyword>
<dbReference type="RefSeq" id="YP_009286069.1">
    <property type="nucleotide sequence ID" value="NC_031061.1"/>
</dbReference>
<dbReference type="OrthoDB" id="23038at10239"/>
<protein>
    <submittedName>
        <fullName evidence="2">Membrane protein</fullName>
    </submittedName>
</protein>
<keyword evidence="3" id="KW-1185">Reference proteome</keyword>
<evidence type="ECO:0000313" key="2">
    <source>
        <dbReference type="EMBL" id="AMS03183.1"/>
    </source>
</evidence>